<gene>
    <name evidence="2" type="ORF">M5D96_004861</name>
</gene>
<accession>A0A9P9YVP3</accession>
<dbReference type="Proteomes" id="UP001059596">
    <property type="component" value="Unassembled WGS sequence"/>
</dbReference>
<sequence length="126" mass="13507">MTMTTQKAETTATKRTPERNVNVNMNVAIVRGPLARFLAGRAASRQSVGQQTGSVWCGEPTKGWQGGQHRTRPESGSGYGSKSGPTSSSTAARLPIERSLGLNLTRSQPRRVAGQQQKQVTQDVAN</sequence>
<comment type="caution">
    <text evidence="2">The sequence shown here is derived from an EMBL/GenBank/DDBJ whole genome shotgun (WGS) entry which is preliminary data.</text>
</comment>
<proteinExistence type="predicted"/>
<name>A0A9P9YVP3_9MUSC</name>
<organism evidence="2 3">
    <name type="scientific">Drosophila gunungcola</name>
    <name type="common">fruit fly</name>
    <dbReference type="NCBI Taxonomy" id="103775"/>
    <lineage>
        <taxon>Eukaryota</taxon>
        <taxon>Metazoa</taxon>
        <taxon>Ecdysozoa</taxon>
        <taxon>Arthropoda</taxon>
        <taxon>Hexapoda</taxon>
        <taxon>Insecta</taxon>
        <taxon>Pterygota</taxon>
        <taxon>Neoptera</taxon>
        <taxon>Endopterygota</taxon>
        <taxon>Diptera</taxon>
        <taxon>Brachycera</taxon>
        <taxon>Muscomorpha</taxon>
        <taxon>Ephydroidea</taxon>
        <taxon>Drosophilidae</taxon>
        <taxon>Drosophila</taxon>
        <taxon>Sophophora</taxon>
    </lineage>
</organism>
<evidence type="ECO:0000313" key="3">
    <source>
        <dbReference type="Proteomes" id="UP001059596"/>
    </source>
</evidence>
<feature type="region of interest" description="Disordered" evidence="1">
    <location>
        <begin position="40"/>
        <end position="126"/>
    </location>
</feature>
<feature type="compositionally biased region" description="Polar residues" evidence="1">
    <location>
        <begin position="114"/>
        <end position="126"/>
    </location>
</feature>
<feature type="compositionally biased region" description="Polar residues" evidence="1">
    <location>
        <begin position="44"/>
        <end position="54"/>
    </location>
</feature>
<evidence type="ECO:0000313" key="2">
    <source>
        <dbReference type="EMBL" id="KAI8043529.1"/>
    </source>
</evidence>
<feature type="compositionally biased region" description="Low complexity" evidence="1">
    <location>
        <begin position="1"/>
        <end position="14"/>
    </location>
</feature>
<evidence type="ECO:0000256" key="1">
    <source>
        <dbReference type="SAM" id="MobiDB-lite"/>
    </source>
</evidence>
<feature type="region of interest" description="Disordered" evidence="1">
    <location>
        <begin position="1"/>
        <end position="24"/>
    </location>
</feature>
<protein>
    <submittedName>
        <fullName evidence="2">Uncharacterized protein</fullName>
    </submittedName>
</protein>
<reference evidence="2" key="1">
    <citation type="journal article" date="2023" name="Genome Biol. Evol.">
        <title>Long-read-based Genome Assembly of Drosophila gunungcola Reveals Fewer Chemosensory Genes in Flower-breeding Species.</title>
        <authorList>
            <person name="Negi A."/>
            <person name="Liao B.Y."/>
            <person name="Yeh S.D."/>
        </authorList>
    </citation>
    <scope>NUCLEOTIDE SEQUENCE</scope>
    <source>
        <strain evidence="2">Sukarami</strain>
    </source>
</reference>
<keyword evidence="3" id="KW-1185">Reference proteome</keyword>
<dbReference type="EMBL" id="JAMKOV010000002">
    <property type="protein sequence ID" value="KAI8043529.1"/>
    <property type="molecule type" value="Genomic_DNA"/>
</dbReference>
<dbReference type="AlphaFoldDB" id="A0A9P9YVP3"/>